<evidence type="ECO:0000256" key="4">
    <source>
        <dbReference type="ARBA" id="ARBA00023136"/>
    </source>
</evidence>
<evidence type="ECO:0000256" key="3">
    <source>
        <dbReference type="ARBA" id="ARBA00022989"/>
    </source>
</evidence>
<feature type="region of interest" description="Disordered" evidence="6">
    <location>
        <begin position="305"/>
        <end position="338"/>
    </location>
</feature>
<evidence type="ECO:0000256" key="2">
    <source>
        <dbReference type="ARBA" id="ARBA00022692"/>
    </source>
</evidence>
<feature type="transmembrane region" description="Helical" evidence="7">
    <location>
        <begin position="116"/>
        <end position="140"/>
    </location>
</feature>
<comment type="similarity">
    <text evidence="5">Belongs to the SAT4 family.</text>
</comment>
<feature type="transmembrane region" description="Helical" evidence="7">
    <location>
        <begin position="39"/>
        <end position="62"/>
    </location>
</feature>
<feature type="transmembrane region" description="Helical" evidence="7">
    <location>
        <begin position="231"/>
        <end position="253"/>
    </location>
</feature>
<feature type="compositionally biased region" description="Polar residues" evidence="6">
    <location>
        <begin position="317"/>
        <end position="326"/>
    </location>
</feature>
<evidence type="ECO:0000256" key="1">
    <source>
        <dbReference type="ARBA" id="ARBA00004141"/>
    </source>
</evidence>
<evidence type="ECO:0000256" key="7">
    <source>
        <dbReference type="SAM" id="Phobius"/>
    </source>
</evidence>
<feature type="transmembrane region" description="Helical" evidence="7">
    <location>
        <begin position="74"/>
        <end position="96"/>
    </location>
</feature>
<name>A0A1V6TJS9_9EURO</name>
<dbReference type="EMBL" id="MLKD01000005">
    <property type="protein sequence ID" value="OQE26531.1"/>
    <property type="molecule type" value="Genomic_DNA"/>
</dbReference>
<keyword evidence="2 7" id="KW-0812">Transmembrane</keyword>
<feature type="domain" description="Rhodopsin" evidence="8">
    <location>
        <begin position="56"/>
        <end position="296"/>
    </location>
</feature>
<gene>
    <name evidence="9" type="ORF">PENSTE_c005G03338</name>
</gene>
<accession>A0A1V6TJS9</accession>
<dbReference type="Proteomes" id="UP000191285">
    <property type="component" value="Unassembled WGS sequence"/>
</dbReference>
<sequence>MNLGVSEESEVNMPSTVATGDFGPAPPNIDLSDNQNAKLSAPVASVAICGTIAVLLRFFIRIRAKDVKLALDDYLVGLALFFSWGTAISCFLSIPYGNGYHLQALSREEFIIVWKILLAFVMIYATAVTFTKASIVMFYYRIFNLRWMLWIALFLVIGYWITIIVAILVACRPLAYFWLAYTDPLTAEGTCMDVPTFFFANGIAAMLIDVFILCIPIPIIYKLQMPLSQKVAVAGIFLLGGFVCAASICRIVSLDANRSGTDATWTMAAVFIWSSVEPFVGIICACLPVFGPFFRRWWSEIKTMSSRSRQTNNNSTDQPPGTNTWLQKHRPSRNKVPKDSVFSVNGFGCVDEVQLMNDINASRSVRDAASSDHDVEVGDSGGNIMVKQDVDVTWSQFGERRRQT</sequence>
<proteinExistence type="inferred from homology"/>
<dbReference type="GO" id="GO:0016020">
    <property type="term" value="C:membrane"/>
    <property type="evidence" value="ECO:0007669"/>
    <property type="project" value="UniProtKB-SubCell"/>
</dbReference>
<dbReference type="InterPro" id="IPR049326">
    <property type="entry name" value="Rhodopsin_dom_fungi"/>
</dbReference>
<dbReference type="PANTHER" id="PTHR33048:SF163">
    <property type="entry name" value="INTEGRAL MEMBRANE PROTEIN (AFU_ORTHOLOGUE AFUA_8G05510)"/>
    <property type="match status" value="1"/>
</dbReference>
<comment type="caution">
    <text evidence="9">The sequence shown here is derived from an EMBL/GenBank/DDBJ whole genome shotgun (WGS) entry which is preliminary data.</text>
</comment>
<feature type="transmembrane region" description="Helical" evidence="7">
    <location>
        <begin position="147"/>
        <end position="178"/>
    </location>
</feature>
<evidence type="ECO:0000313" key="10">
    <source>
        <dbReference type="Proteomes" id="UP000191285"/>
    </source>
</evidence>
<dbReference type="OrthoDB" id="5429740at2759"/>
<evidence type="ECO:0000313" key="9">
    <source>
        <dbReference type="EMBL" id="OQE26531.1"/>
    </source>
</evidence>
<dbReference type="AlphaFoldDB" id="A0A1V6TJS9"/>
<reference evidence="10" key="1">
    <citation type="journal article" date="2017" name="Nat. Microbiol.">
        <title>Global analysis of biosynthetic gene clusters reveals vast potential of secondary metabolite production in Penicillium species.</title>
        <authorList>
            <person name="Nielsen J.C."/>
            <person name="Grijseels S."/>
            <person name="Prigent S."/>
            <person name="Ji B."/>
            <person name="Dainat J."/>
            <person name="Nielsen K.F."/>
            <person name="Frisvad J.C."/>
            <person name="Workman M."/>
            <person name="Nielsen J."/>
        </authorList>
    </citation>
    <scope>NUCLEOTIDE SEQUENCE [LARGE SCALE GENOMIC DNA]</scope>
    <source>
        <strain evidence="10">IBT 24891</strain>
    </source>
</reference>
<dbReference type="STRING" id="303698.A0A1V6TJS9"/>
<feature type="transmembrane region" description="Helical" evidence="7">
    <location>
        <begin position="198"/>
        <end position="219"/>
    </location>
</feature>
<keyword evidence="4 7" id="KW-0472">Membrane</keyword>
<dbReference type="PANTHER" id="PTHR33048">
    <property type="entry name" value="PTH11-LIKE INTEGRAL MEMBRANE PROTEIN (AFU_ORTHOLOGUE AFUA_5G11245)"/>
    <property type="match status" value="1"/>
</dbReference>
<keyword evidence="10" id="KW-1185">Reference proteome</keyword>
<dbReference type="Pfam" id="PF20684">
    <property type="entry name" value="Fung_rhodopsin"/>
    <property type="match status" value="1"/>
</dbReference>
<evidence type="ECO:0000259" key="8">
    <source>
        <dbReference type="Pfam" id="PF20684"/>
    </source>
</evidence>
<organism evidence="9 10">
    <name type="scientific">Penicillium steckii</name>
    <dbReference type="NCBI Taxonomy" id="303698"/>
    <lineage>
        <taxon>Eukaryota</taxon>
        <taxon>Fungi</taxon>
        <taxon>Dikarya</taxon>
        <taxon>Ascomycota</taxon>
        <taxon>Pezizomycotina</taxon>
        <taxon>Eurotiomycetes</taxon>
        <taxon>Eurotiomycetidae</taxon>
        <taxon>Eurotiales</taxon>
        <taxon>Aspergillaceae</taxon>
        <taxon>Penicillium</taxon>
    </lineage>
</organism>
<evidence type="ECO:0000256" key="5">
    <source>
        <dbReference type="ARBA" id="ARBA00038359"/>
    </source>
</evidence>
<protein>
    <recommendedName>
        <fullName evidence="8">Rhodopsin domain-containing protein</fullName>
    </recommendedName>
</protein>
<feature type="transmembrane region" description="Helical" evidence="7">
    <location>
        <begin position="265"/>
        <end position="294"/>
    </location>
</feature>
<evidence type="ECO:0000256" key="6">
    <source>
        <dbReference type="SAM" id="MobiDB-lite"/>
    </source>
</evidence>
<comment type="subcellular location">
    <subcellularLocation>
        <location evidence="1">Membrane</location>
        <topology evidence="1">Multi-pass membrane protein</topology>
    </subcellularLocation>
</comment>
<keyword evidence="3 7" id="KW-1133">Transmembrane helix</keyword>
<feature type="compositionally biased region" description="Low complexity" evidence="6">
    <location>
        <begin position="305"/>
        <end position="316"/>
    </location>
</feature>
<dbReference type="InterPro" id="IPR052337">
    <property type="entry name" value="SAT4-like"/>
</dbReference>